<evidence type="ECO:0000256" key="8">
    <source>
        <dbReference type="SAM" id="Phobius"/>
    </source>
</evidence>
<dbReference type="InterPro" id="IPR009011">
    <property type="entry name" value="Man6P_isomerase_rcpt-bd_dom_sf"/>
</dbReference>
<comment type="caution">
    <text evidence="10">The sequence shown here is derived from an EMBL/GenBank/DDBJ whole genome shotgun (WGS) entry which is preliminary data.</text>
</comment>
<dbReference type="InterPro" id="IPR000479">
    <property type="entry name" value="CIMR_rpt"/>
</dbReference>
<keyword evidence="5 8" id="KW-1133">Transmembrane helix</keyword>
<keyword evidence="10" id="KW-0675">Receptor</keyword>
<feature type="domain" description="MRH" evidence="9">
    <location>
        <begin position="61"/>
        <end position="200"/>
    </location>
</feature>
<dbReference type="GO" id="GO:0005537">
    <property type="term" value="F:D-mannose binding"/>
    <property type="evidence" value="ECO:0007669"/>
    <property type="project" value="InterPro"/>
</dbReference>
<evidence type="ECO:0000256" key="4">
    <source>
        <dbReference type="ARBA" id="ARBA00022729"/>
    </source>
</evidence>
<feature type="domain" description="MRH" evidence="9">
    <location>
        <begin position="208"/>
        <end position="343"/>
    </location>
</feature>
<evidence type="ECO:0000256" key="7">
    <source>
        <dbReference type="ARBA" id="ARBA00023157"/>
    </source>
</evidence>
<dbReference type="SMART" id="SM01404">
    <property type="entry name" value="CIMR"/>
    <property type="match status" value="2"/>
</dbReference>
<dbReference type="PANTHER" id="PTHR15071">
    <property type="entry name" value="MANNOSE-6-PHOSPHATE RECEPTOR FAMILY MEMBER"/>
    <property type="match status" value="1"/>
</dbReference>
<keyword evidence="6 8" id="KW-0472">Membrane</keyword>
<keyword evidence="11" id="KW-1185">Reference proteome</keyword>
<gene>
    <name evidence="10" type="primary">IGF2R</name>
    <name evidence="10" type="ORF">AWC38_SpisGene953</name>
</gene>
<keyword evidence="3 8" id="KW-0812">Transmembrane</keyword>
<dbReference type="EMBL" id="LSMT01000006">
    <property type="protein sequence ID" value="PFX34190.1"/>
    <property type="molecule type" value="Genomic_DNA"/>
</dbReference>
<dbReference type="PANTHER" id="PTHR15071:SF0">
    <property type="entry name" value="MANNOSE 6-PHOSPHATE RECEPTOR-LIKE PROTEIN 1"/>
    <property type="match status" value="1"/>
</dbReference>
<evidence type="ECO:0000256" key="5">
    <source>
        <dbReference type="ARBA" id="ARBA00022989"/>
    </source>
</evidence>
<feature type="transmembrane region" description="Helical" evidence="8">
    <location>
        <begin position="368"/>
        <end position="389"/>
    </location>
</feature>
<proteinExistence type="predicted"/>
<keyword evidence="7" id="KW-1015">Disulfide bond</keyword>
<dbReference type="STRING" id="50429.A0A2B4SZ88"/>
<evidence type="ECO:0000259" key="9">
    <source>
        <dbReference type="PROSITE" id="PS51914"/>
    </source>
</evidence>
<dbReference type="SUPFAM" id="SSF50911">
    <property type="entry name" value="Mannose 6-phosphate receptor domain"/>
    <property type="match status" value="3"/>
</dbReference>
<dbReference type="InterPro" id="IPR044865">
    <property type="entry name" value="MRH_dom"/>
</dbReference>
<evidence type="ECO:0000256" key="6">
    <source>
        <dbReference type="ARBA" id="ARBA00023136"/>
    </source>
</evidence>
<dbReference type="Gene3D" id="2.70.130.10">
    <property type="entry name" value="Mannose-6-phosphate receptor binding domain"/>
    <property type="match status" value="3"/>
</dbReference>
<dbReference type="OrthoDB" id="5949540at2759"/>
<accession>A0A2B4SZ88</accession>
<organism evidence="10 11">
    <name type="scientific">Stylophora pistillata</name>
    <name type="common">Smooth cauliflower coral</name>
    <dbReference type="NCBI Taxonomy" id="50429"/>
    <lineage>
        <taxon>Eukaryota</taxon>
        <taxon>Metazoa</taxon>
        <taxon>Cnidaria</taxon>
        <taxon>Anthozoa</taxon>
        <taxon>Hexacorallia</taxon>
        <taxon>Scleractinia</taxon>
        <taxon>Astrocoeniina</taxon>
        <taxon>Pocilloporidae</taxon>
        <taxon>Stylophora</taxon>
    </lineage>
</organism>
<reference evidence="11" key="1">
    <citation type="journal article" date="2017" name="bioRxiv">
        <title>Comparative analysis of the genomes of Stylophora pistillata and Acropora digitifera provides evidence for extensive differences between species of corals.</title>
        <authorList>
            <person name="Voolstra C.R."/>
            <person name="Li Y."/>
            <person name="Liew Y.J."/>
            <person name="Baumgarten S."/>
            <person name="Zoccola D."/>
            <person name="Flot J.-F."/>
            <person name="Tambutte S."/>
            <person name="Allemand D."/>
            <person name="Aranda M."/>
        </authorList>
    </citation>
    <scope>NUCLEOTIDE SEQUENCE [LARGE SCALE GENOMIC DNA]</scope>
</reference>
<dbReference type="GO" id="GO:0010008">
    <property type="term" value="C:endosome membrane"/>
    <property type="evidence" value="ECO:0007669"/>
    <property type="project" value="UniProtKB-SubCell"/>
</dbReference>
<keyword evidence="2" id="KW-0813">Transport</keyword>
<dbReference type="GO" id="GO:0007041">
    <property type="term" value="P:lysosomal transport"/>
    <property type="evidence" value="ECO:0007669"/>
    <property type="project" value="InterPro"/>
</dbReference>
<name>A0A2B4SZ88_STYPI</name>
<evidence type="ECO:0000256" key="2">
    <source>
        <dbReference type="ARBA" id="ARBA00022448"/>
    </source>
</evidence>
<evidence type="ECO:0000313" key="10">
    <source>
        <dbReference type="EMBL" id="PFX34190.1"/>
    </source>
</evidence>
<dbReference type="Proteomes" id="UP000225706">
    <property type="component" value="Unassembled WGS sequence"/>
</dbReference>
<dbReference type="AlphaFoldDB" id="A0A2B4SZ88"/>
<comment type="subcellular location">
    <subcellularLocation>
        <location evidence="1">Endomembrane system</location>
    </subcellularLocation>
</comment>
<evidence type="ECO:0000256" key="3">
    <source>
        <dbReference type="ARBA" id="ARBA00022692"/>
    </source>
</evidence>
<dbReference type="Pfam" id="PF00878">
    <property type="entry name" value="CIMR"/>
    <property type="match status" value="2"/>
</dbReference>
<evidence type="ECO:0000256" key="1">
    <source>
        <dbReference type="ARBA" id="ARBA00004308"/>
    </source>
</evidence>
<keyword evidence="4" id="KW-0732">Signal</keyword>
<dbReference type="GO" id="GO:0005802">
    <property type="term" value="C:trans-Golgi network"/>
    <property type="evidence" value="ECO:0007669"/>
    <property type="project" value="TreeGrafter"/>
</dbReference>
<sequence length="456" mass="51262">MMILRYCNKECGKGGTVNSTITFICDREQLKGGQPELIQSYGKNGADFIFRTSLVCPPLERECSYTYSGNTYDLQLLTSRTGSWNYTSRNKDRFWINICRGISDGPKGCPSHASVCMIRAGKDKVNVLGLTSTQMMTYQGGKLQLQYSGLPSDGCRKGVHPKVVFYFDCGSHVGQPSLSREEWSSCVVVINWKSSVACKVKRERIEENNCVVKHPVTGRIIDFKKLLNGSESTWKVIGRDEHVKEVSYYINVCDKLGKGTKDLPSGCNGDVASVCIENTPFTVTDKSIYYEDSIFSLEMTADKVVFVINFQCSEEKVGSPKFDYLSSNKHYFFTWTTSVVCAGELSREVTDIPEAGHKTVKSVGKKNLGIAFGVVFAVLLVIVFVVVFYKPSRRHKIISYLRVNFKTLVLRKEINYPTYRYQKLDVSDDDEADSLIKIAEGSDDEEENDDDDLLPF</sequence>
<protein>
    <submittedName>
        <fullName evidence="10">Cation-independent mannose-6-phosphate receptor</fullName>
    </submittedName>
</protein>
<dbReference type="GO" id="GO:0038023">
    <property type="term" value="F:signaling receptor activity"/>
    <property type="evidence" value="ECO:0007669"/>
    <property type="project" value="InterPro"/>
</dbReference>
<dbReference type="PROSITE" id="PS51914">
    <property type="entry name" value="MRH"/>
    <property type="match status" value="2"/>
</dbReference>
<evidence type="ECO:0000313" key="11">
    <source>
        <dbReference type="Proteomes" id="UP000225706"/>
    </source>
</evidence>
<dbReference type="GO" id="GO:0000139">
    <property type="term" value="C:Golgi membrane"/>
    <property type="evidence" value="ECO:0007669"/>
    <property type="project" value="UniProtKB-SubCell"/>
</dbReference>